<dbReference type="InterPro" id="IPR023996">
    <property type="entry name" value="TonB-dep_OMP_SusC/RagA"/>
</dbReference>
<dbReference type="Proteomes" id="UP000061809">
    <property type="component" value="Chromosome"/>
</dbReference>
<protein>
    <submittedName>
        <fullName evidence="11">Ferrienterobactin receptor</fullName>
    </submittedName>
    <submittedName>
        <fullName evidence="12">TonB-dependent receptor</fullName>
    </submittedName>
</protein>
<dbReference type="InterPro" id="IPR012910">
    <property type="entry name" value="Plug_dom"/>
</dbReference>
<comment type="similarity">
    <text evidence="8">Belongs to the TonB-dependent receptor family.</text>
</comment>
<dbReference type="InterPro" id="IPR037066">
    <property type="entry name" value="Plug_dom_sf"/>
</dbReference>
<dbReference type="NCBIfam" id="TIGR04056">
    <property type="entry name" value="OMP_RagA_SusC"/>
    <property type="match status" value="1"/>
</dbReference>
<keyword evidence="11" id="KW-0675">Receptor</keyword>
<dbReference type="Gene3D" id="2.170.130.10">
    <property type="entry name" value="TonB-dependent receptor, plug domain"/>
    <property type="match status" value="1"/>
</dbReference>
<dbReference type="NCBIfam" id="TIGR04057">
    <property type="entry name" value="SusC_RagA_signa"/>
    <property type="match status" value="1"/>
</dbReference>
<comment type="subcellular location">
    <subcellularLocation>
        <location evidence="1 8">Cell outer membrane</location>
        <topology evidence="1 8">Multi-pass membrane protein</topology>
    </subcellularLocation>
</comment>
<dbReference type="FunFam" id="2.60.40.1120:FF:000003">
    <property type="entry name" value="Outer membrane protein Omp121"/>
    <property type="match status" value="1"/>
</dbReference>
<dbReference type="GO" id="GO:0015344">
    <property type="term" value="F:siderophore uptake transmembrane transporter activity"/>
    <property type="evidence" value="ECO:0007669"/>
    <property type="project" value="TreeGrafter"/>
</dbReference>
<keyword evidence="7 8" id="KW-0998">Cell outer membrane</keyword>
<dbReference type="Pfam" id="PF13715">
    <property type="entry name" value="CarbopepD_reg_2"/>
    <property type="match status" value="1"/>
</dbReference>
<dbReference type="InterPro" id="IPR036942">
    <property type="entry name" value="Beta-barrel_TonB_sf"/>
</dbReference>
<dbReference type="SUPFAM" id="SSF49464">
    <property type="entry name" value="Carboxypeptidase regulatory domain-like"/>
    <property type="match status" value="1"/>
</dbReference>
<dbReference type="InterPro" id="IPR008969">
    <property type="entry name" value="CarboxyPept-like_regulatory"/>
</dbReference>
<evidence type="ECO:0000256" key="5">
    <source>
        <dbReference type="ARBA" id="ARBA00022729"/>
    </source>
</evidence>
<sequence>MKSEFLKFSSKRILFSTVVTSVLMAGSPLEVFAADATEVQAVMQTGTVTGQVVDAKGEPVIGASILIKGTGTGIITDINGNFTVSASPDATLVVSFVGYKTQEISLSGKKNIKIILQEDSELLDEVVVVGYGTQKKATLTGAVASVSGDVLESRPVSNTAIGLQGQIPGLTITRTSARPGDEDMTIQLRGASSTNKVEPLVIIDGVPAISNTEFSSLNPNDIENVSVLKDASAAIYGARAAGGVILVTTKKGKKGDKLRISYNGMVTANTPANMIPLAGMRDFASTMAEASYQDFVESDGNGGEVITQRYVNGQTWNNVLAVGGKTPHAGVSFDDTNLLVIDKMALGDPFTYVDTNNLIHYYESNNWLDLLYGTTWSTQHNIGIQGSSERARWSASLGYADDRSVIIATDDGIKKYNARMNADYDITKWLVFNMNISYSNRYKDSPLDGLDGNNSGMYDAPAAPAYTPSGNYYDFYVCGRSPLSAMQAGGRAKQEFETFRYSNTLTAQLTKDLKATGSMSFIKNNNVQTEYKTTYYVGAPYAVNIEKNGNGEVIGYDVNEQLNVVNAGTKSYAQERSQRTFYENYSLQLDYNHTFGNVHNVAAMVGANAEKRTYKNVTAKRTDLLYDGLFDLNTGSAGSTNQTVTGGSNAQGYISYLTRLNYNYAGKYMIEALGRRDGTSKFHVDYRWCNFGAASVGWRISEENFVKKNVKWLDNLKLRASYGVTGGAVSELGNYDYLSAITLSTYYFNGGQEQIAYLSKMTDYSRTWEKLQNLNIGVDFALFGNRLTGSFDWYQKKNNNMLVSLTYPDVLGTNPAATNDAKLRVKGWEAVIGWNDRAGKVDYWVSASLSDARSMVVDYAGTDTWTAGLVKVREGYPLNSLFVYKTDGYFTSYDEIADYYKQYAGNSALAKVAQSSASTHLRPGDRKKVLILDPDNDTTNGKGNTGAGDVYHYGDSDPHFNFGLNAGARWNNFDFSLFVQGVGKRNILRDTGMNTCAFYVNYTNILTTHLDTWAWDNQNAEYARLSLQQDKNKWNVDNNDTAIQNAWYARLKNITVGYTIPSSITSKWKIEKLRFYFSGDNVAEITGLSDGYDPEKGTSARTTLPFSRSWTLGVDLTF</sequence>
<proteinExistence type="inferred from homology"/>
<keyword evidence="2 8" id="KW-0813">Transport</keyword>
<name>A0A0P0GTT2_9BACE</name>
<evidence type="ECO:0000256" key="6">
    <source>
        <dbReference type="ARBA" id="ARBA00023136"/>
    </source>
</evidence>
<dbReference type="SUPFAM" id="SSF56935">
    <property type="entry name" value="Porins"/>
    <property type="match status" value="1"/>
</dbReference>
<feature type="signal peptide" evidence="9">
    <location>
        <begin position="1"/>
        <end position="33"/>
    </location>
</feature>
<evidence type="ECO:0000256" key="1">
    <source>
        <dbReference type="ARBA" id="ARBA00004571"/>
    </source>
</evidence>
<evidence type="ECO:0000313" key="12">
    <source>
        <dbReference type="EMBL" id="RGS37315.1"/>
    </source>
</evidence>
<dbReference type="PROSITE" id="PS52016">
    <property type="entry name" value="TONB_DEPENDENT_REC_3"/>
    <property type="match status" value="1"/>
</dbReference>
<dbReference type="InterPro" id="IPR039426">
    <property type="entry name" value="TonB-dep_rcpt-like"/>
</dbReference>
<feature type="chain" id="PRO_5035997295" evidence="9">
    <location>
        <begin position="34"/>
        <end position="1118"/>
    </location>
</feature>
<dbReference type="Gene3D" id="2.40.170.20">
    <property type="entry name" value="TonB-dependent receptor, beta-barrel domain"/>
    <property type="match status" value="1"/>
</dbReference>
<keyword evidence="6 8" id="KW-0472">Membrane</keyword>
<dbReference type="RefSeq" id="WP_026367260.1">
    <property type="nucleotide sequence ID" value="NZ_CP012801.1"/>
</dbReference>
<dbReference type="PATRIC" id="fig|246787.4.peg.3600"/>
<evidence type="ECO:0000256" key="3">
    <source>
        <dbReference type="ARBA" id="ARBA00022452"/>
    </source>
</evidence>
<gene>
    <name evidence="11" type="primary">fepA_6</name>
    <name evidence="11" type="ORF">BcellWH2_03483</name>
    <name evidence="12" type="ORF">DWX97_09195</name>
</gene>
<evidence type="ECO:0000256" key="2">
    <source>
        <dbReference type="ARBA" id="ARBA00022448"/>
    </source>
</evidence>
<keyword evidence="3 8" id="KW-1134">Transmembrane beta strand</keyword>
<evidence type="ECO:0000313" key="13">
    <source>
        <dbReference type="Proteomes" id="UP000061809"/>
    </source>
</evidence>
<reference evidence="11 13" key="1">
    <citation type="journal article" date="2015" name="Science">
        <title>Genetic determinants of in vivo fitness and diet responsiveness in multiple human gut Bacteroides.</title>
        <authorList>
            <person name="Wu M."/>
            <person name="McNulty N.P."/>
            <person name="Rodionov D.A."/>
            <person name="Khoroshkin M.S."/>
            <person name="Griffin N.W."/>
            <person name="Cheng J."/>
            <person name="Latreille P."/>
            <person name="Kerstetter R.A."/>
            <person name="Terrapon N."/>
            <person name="Henrissat B."/>
            <person name="Osterman A.L."/>
            <person name="Gordon J.I."/>
        </authorList>
    </citation>
    <scope>NUCLEOTIDE SEQUENCE [LARGE SCALE GENOMIC DNA]</scope>
    <source>
        <strain evidence="11 13">WH2</strain>
    </source>
</reference>
<feature type="domain" description="TonB-dependent receptor plug" evidence="10">
    <location>
        <begin position="136"/>
        <end position="244"/>
    </location>
</feature>
<organism evidence="11 13">
    <name type="scientific">Bacteroides cellulosilyticus</name>
    <dbReference type="NCBI Taxonomy" id="246787"/>
    <lineage>
        <taxon>Bacteria</taxon>
        <taxon>Pseudomonadati</taxon>
        <taxon>Bacteroidota</taxon>
        <taxon>Bacteroidia</taxon>
        <taxon>Bacteroidales</taxon>
        <taxon>Bacteroidaceae</taxon>
        <taxon>Bacteroides</taxon>
    </lineage>
</organism>
<dbReference type="InterPro" id="IPR023997">
    <property type="entry name" value="TonB-dep_OMP_SusC/RagA_CS"/>
</dbReference>
<dbReference type="Gene3D" id="2.60.40.1120">
    <property type="entry name" value="Carboxypeptidase-like, regulatory domain"/>
    <property type="match status" value="1"/>
</dbReference>
<reference evidence="12 14" key="2">
    <citation type="submission" date="2018-08" db="EMBL/GenBank/DDBJ databases">
        <title>A genome reference for cultivated species of the human gut microbiota.</title>
        <authorList>
            <person name="Zou Y."/>
            <person name="Xue W."/>
            <person name="Luo G."/>
        </authorList>
    </citation>
    <scope>NUCLEOTIDE SEQUENCE [LARGE SCALE GENOMIC DNA]</scope>
    <source>
        <strain evidence="12 14">AF22-3AC</strain>
    </source>
</reference>
<evidence type="ECO:0000256" key="9">
    <source>
        <dbReference type="SAM" id="SignalP"/>
    </source>
</evidence>
<dbReference type="Pfam" id="PF07715">
    <property type="entry name" value="Plug"/>
    <property type="match status" value="1"/>
</dbReference>
<dbReference type="Proteomes" id="UP000283341">
    <property type="component" value="Unassembled WGS sequence"/>
</dbReference>
<keyword evidence="4 8" id="KW-0812">Transmembrane</keyword>
<evidence type="ECO:0000256" key="7">
    <source>
        <dbReference type="ARBA" id="ARBA00023237"/>
    </source>
</evidence>
<keyword evidence="5 9" id="KW-0732">Signal</keyword>
<evidence type="ECO:0000313" key="11">
    <source>
        <dbReference type="EMBL" id="ALJ60712.1"/>
    </source>
</evidence>
<accession>A0A0P0GTT2</accession>
<dbReference type="EMBL" id="QRVJ01000006">
    <property type="protein sequence ID" value="RGS37315.1"/>
    <property type="molecule type" value="Genomic_DNA"/>
</dbReference>
<evidence type="ECO:0000313" key="14">
    <source>
        <dbReference type="Proteomes" id="UP000283341"/>
    </source>
</evidence>
<evidence type="ECO:0000259" key="10">
    <source>
        <dbReference type="Pfam" id="PF07715"/>
    </source>
</evidence>
<dbReference type="EMBL" id="CP012801">
    <property type="protein sequence ID" value="ALJ60712.1"/>
    <property type="molecule type" value="Genomic_DNA"/>
</dbReference>
<dbReference type="GO" id="GO:0009279">
    <property type="term" value="C:cell outer membrane"/>
    <property type="evidence" value="ECO:0007669"/>
    <property type="project" value="UniProtKB-SubCell"/>
</dbReference>
<dbReference type="AlphaFoldDB" id="A0A0P0GTT2"/>
<dbReference type="PANTHER" id="PTHR30069">
    <property type="entry name" value="TONB-DEPENDENT OUTER MEMBRANE RECEPTOR"/>
    <property type="match status" value="1"/>
</dbReference>
<dbReference type="PANTHER" id="PTHR30069:SF29">
    <property type="entry name" value="HEMOGLOBIN AND HEMOGLOBIN-HAPTOGLOBIN-BINDING PROTEIN 1-RELATED"/>
    <property type="match status" value="1"/>
</dbReference>
<evidence type="ECO:0000256" key="4">
    <source>
        <dbReference type="ARBA" id="ARBA00022692"/>
    </source>
</evidence>
<dbReference type="GO" id="GO:0044718">
    <property type="term" value="P:siderophore transmembrane transport"/>
    <property type="evidence" value="ECO:0007669"/>
    <property type="project" value="TreeGrafter"/>
</dbReference>
<evidence type="ECO:0000256" key="8">
    <source>
        <dbReference type="PROSITE-ProRule" id="PRU01360"/>
    </source>
</evidence>
<dbReference type="KEGG" id="bcel:BcellWH2_03483"/>